<reference evidence="3 4" key="1">
    <citation type="journal article" date="2016" name="Int. J. Syst. Evol. Microbiol.">
        <title>Agromyces aureus sp. nov., isolated from the rhizosphere of Salix caprea L. grown in a heavy-metal-contaminated soil.</title>
        <authorList>
            <person name="Corretto E."/>
            <person name="Antonielli L."/>
            <person name="Sessitsch A."/>
            <person name="Compant S."/>
            <person name="Gorfer M."/>
            <person name="Kuffner M."/>
            <person name="Brader G."/>
        </authorList>
    </citation>
    <scope>NUCLEOTIDE SEQUENCE [LARGE SCALE GENOMIC DNA]</scope>
    <source>
        <strain evidence="3 4">AR33</strain>
    </source>
</reference>
<dbReference type="AlphaFoldDB" id="A0A191WH21"/>
<feature type="signal peptide" evidence="2">
    <location>
        <begin position="1"/>
        <end position="22"/>
    </location>
</feature>
<dbReference type="Proteomes" id="UP000078437">
    <property type="component" value="Chromosome"/>
</dbReference>
<evidence type="ECO:0000313" key="3">
    <source>
        <dbReference type="EMBL" id="ANJ27595.1"/>
    </source>
</evidence>
<feature type="compositionally biased region" description="Low complexity" evidence="1">
    <location>
        <begin position="20"/>
        <end position="42"/>
    </location>
</feature>
<proteinExistence type="predicted"/>
<keyword evidence="2" id="KW-0732">Signal</keyword>
<dbReference type="STRING" id="453304.ATC03_13635"/>
<dbReference type="EMBL" id="CP013979">
    <property type="protein sequence ID" value="ANJ27595.1"/>
    <property type="molecule type" value="Genomic_DNA"/>
</dbReference>
<reference evidence="4" key="2">
    <citation type="submission" date="2016-01" db="EMBL/GenBank/DDBJ databases">
        <title>Complete genome sequence of Agromyces aureus AR33T and comparison with related organisms.</title>
        <authorList>
            <person name="Corretto E."/>
            <person name="Antonielli L."/>
            <person name="Sessitsch A."/>
            <person name="Brader G."/>
        </authorList>
    </citation>
    <scope>NUCLEOTIDE SEQUENCE [LARGE SCALE GENOMIC DNA]</scope>
    <source>
        <strain evidence="4">AR33</strain>
    </source>
</reference>
<feature type="chain" id="PRO_5008249433" description="Iron ABC transporter ATP-binding protein" evidence="2">
    <location>
        <begin position="23"/>
        <end position="197"/>
    </location>
</feature>
<keyword evidence="4" id="KW-1185">Reference proteome</keyword>
<gene>
    <name evidence="3" type="ORF">ATC03_13635</name>
</gene>
<feature type="region of interest" description="Disordered" evidence="1">
    <location>
        <begin position="20"/>
        <end position="55"/>
    </location>
</feature>
<evidence type="ECO:0000313" key="4">
    <source>
        <dbReference type="Proteomes" id="UP000078437"/>
    </source>
</evidence>
<name>A0A191WH21_9MICO</name>
<organism evidence="3 4">
    <name type="scientific">Agromyces aureus</name>
    <dbReference type="NCBI Taxonomy" id="453304"/>
    <lineage>
        <taxon>Bacteria</taxon>
        <taxon>Bacillati</taxon>
        <taxon>Actinomycetota</taxon>
        <taxon>Actinomycetes</taxon>
        <taxon>Micrococcales</taxon>
        <taxon>Microbacteriaceae</taxon>
        <taxon>Agromyces</taxon>
    </lineage>
</organism>
<accession>A0A191WH21</accession>
<evidence type="ECO:0000256" key="1">
    <source>
        <dbReference type="SAM" id="MobiDB-lite"/>
    </source>
</evidence>
<evidence type="ECO:0008006" key="5">
    <source>
        <dbReference type="Google" id="ProtNLM"/>
    </source>
</evidence>
<sequence>MGSTMLVAAAVALLSGCSPTGAEPTPSASAPASGSPAASDPAVTPEPTESVDPPTPFAIACDALATPDQLYAFNPNFGAAPDYAPTAATIKTVATDAAGTACGYLNQTSGDLIEVAVATPSATALTAYANEAAASSTAVPTYGTPPAVTGFFEHSGSNGQVQVFTGAYWVVLDSVEFFEPGDAQRLVEAVLANLPAS</sequence>
<protein>
    <recommendedName>
        <fullName evidence="5">Iron ABC transporter ATP-binding protein</fullName>
    </recommendedName>
</protein>
<evidence type="ECO:0000256" key="2">
    <source>
        <dbReference type="SAM" id="SignalP"/>
    </source>
</evidence>
<dbReference type="KEGG" id="agy:ATC03_13635"/>